<feature type="compositionally biased region" description="Polar residues" evidence="1">
    <location>
        <begin position="17"/>
        <end position="31"/>
    </location>
</feature>
<name>A0ABD1X4B9_9LAMI</name>
<evidence type="ECO:0000313" key="2">
    <source>
        <dbReference type="EMBL" id="KAL2556744.1"/>
    </source>
</evidence>
<reference evidence="3" key="1">
    <citation type="submission" date="2024-07" db="EMBL/GenBank/DDBJ databases">
        <title>Two chromosome-level genome assemblies of Korean endemic species Abeliophyllum distichum and Forsythia ovata (Oleaceae).</title>
        <authorList>
            <person name="Jang H."/>
        </authorList>
    </citation>
    <scope>NUCLEOTIDE SEQUENCE [LARGE SCALE GENOMIC DNA]</scope>
</reference>
<feature type="region of interest" description="Disordered" evidence="1">
    <location>
        <begin position="17"/>
        <end position="53"/>
    </location>
</feature>
<comment type="caution">
    <text evidence="2">The sequence shown here is derived from an EMBL/GenBank/DDBJ whole genome shotgun (WGS) entry which is preliminary data.</text>
</comment>
<gene>
    <name evidence="2" type="ORF">Fot_01483</name>
</gene>
<sequence>MLGEWYGDDVVQTDVASQNSNQCQAAVTTGKLQPRRSHQSTANAEPSSSEFHFIPTPGIVPRNDNLCNAVRPPAVAVCSEILSQSFSVDSMVDDLQQMEENEQAMMKSKRAKNRRIAKR</sequence>
<dbReference type="Proteomes" id="UP001604277">
    <property type="component" value="Unassembled WGS sequence"/>
</dbReference>
<protein>
    <submittedName>
        <fullName evidence="2">Uncharacterized protein</fullName>
    </submittedName>
</protein>
<dbReference type="EMBL" id="JBFOLJ010000001">
    <property type="protein sequence ID" value="KAL2556744.1"/>
    <property type="molecule type" value="Genomic_DNA"/>
</dbReference>
<accession>A0ABD1X4B9</accession>
<evidence type="ECO:0000256" key="1">
    <source>
        <dbReference type="SAM" id="MobiDB-lite"/>
    </source>
</evidence>
<feature type="compositionally biased region" description="Polar residues" evidence="1">
    <location>
        <begin position="39"/>
        <end position="50"/>
    </location>
</feature>
<dbReference type="AlphaFoldDB" id="A0ABD1X4B9"/>
<organism evidence="2 3">
    <name type="scientific">Forsythia ovata</name>
    <dbReference type="NCBI Taxonomy" id="205694"/>
    <lineage>
        <taxon>Eukaryota</taxon>
        <taxon>Viridiplantae</taxon>
        <taxon>Streptophyta</taxon>
        <taxon>Embryophyta</taxon>
        <taxon>Tracheophyta</taxon>
        <taxon>Spermatophyta</taxon>
        <taxon>Magnoliopsida</taxon>
        <taxon>eudicotyledons</taxon>
        <taxon>Gunneridae</taxon>
        <taxon>Pentapetalae</taxon>
        <taxon>asterids</taxon>
        <taxon>lamiids</taxon>
        <taxon>Lamiales</taxon>
        <taxon>Oleaceae</taxon>
        <taxon>Forsythieae</taxon>
        <taxon>Forsythia</taxon>
    </lineage>
</organism>
<proteinExistence type="predicted"/>
<evidence type="ECO:0000313" key="3">
    <source>
        <dbReference type="Proteomes" id="UP001604277"/>
    </source>
</evidence>
<keyword evidence="3" id="KW-1185">Reference proteome</keyword>